<dbReference type="AlphaFoldDB" id="A0A2P7AMD9"/>
<dbReference type="OrthoDB" id="9787902at2"/>
<dbReference type="SUPFAM" id="SSF53850">
    <property type="entry name" value="Periplasmic binding protein-like II"/>
    <property type="match status" value="1"/>
</dbReference>
<proteinExistence type="predicted"/>
<organism evidence="2 3">
    <name type="scientific">Phyllobacterium endophyticum</name>
    <dbReference type="NCBI Taxonomy" id="1149773"/>
    <lineage>
        <taxon>Bacteria</taxon>
        <taxon>Pseudomonadati</taxon>
        <taxon>Pseudomonadota</taxon>
        <taxon>Alphaproteobacteria</taxon>
        <taxon>Hyphomicrobiales</taxon>
        <taxon>Phyllobacteriaceae</taxon>
        <taxon>Phyllobacterium</taxon>
    </lineage>
</organism>
<keyword evidence="3" id="KW-1185">Reference proteome</keyword>
<dbReference type="Gene3D" id="3.40.190.100">
    <property type="entry name" value="Glycine betaine-binding periplasmic protein, domain 2"/>
    <property type="match status" value="1"/>
</dbReference>
<dbReference type="EMBL" id="PGGN01000005">
    <property type="protein sequence ID" value="PSH55370.1"/>
    <property type="molecule type" value="Genomic_DNA"/>
</dbReference>
<dbReference type="CDD" id="cd13642">
    <property type="entry name" value="PBP2_BCP_1"/>
    <property type="match status" value="1"/>
</dbReference>
<comment type="caution">
    <text evidence="2">The sequence shown here is derived from an EMBL/GenBank/DDBJ whole genome shotgun (WGS) entry which is preliminary data.</text>
</comment>
<dbReference type="InterPro" id="IPR007210">
    <property type="entry name" value="ABC_Gly_betaine_transp_sub-bd"/>
</dbReference>
<dbReference type="GO" id="GO:0043190">
    <property type="term" value="C:ATP-binding cassette (ABC) transporter complex"/>
    <property type="evidence" value="ECO:0007669"/>
    <property type="project" value="InterPro"/>
</dbReference>
<feature type="domain" description="ABC-type glycine betaine transport system substrate-binding" evidence="1">
    <location>
        <begin position="11"/>
        <end position="290"/>
    </location>
</feature>
<dbReference type="Proteomes" id="UP000241158">
    <property type="component" value="Unassembled WGS sequence"/>
</dbReference>
<reference evidence="3" key="1">
    <citation type="submission" date="2017-11" db="EMBL/GenBank/DDBJ databases">
        <authorList>
            <person name="Kuznetsova I."/>
            <person name="Sazanova A."/>
            <person name="Chirak E."/>
            <person name="Safronova V."/>
            <person name="Willems A."/>
        </authorList>
    </citation>
    <scope>NUCLEOTIDE SEQUENCE [LARGE SCALE GENOMIC DNA]</scope>
    <source>
        <strain evidence="3">PEPV15</strain>
    </source>
</reference>
<evidence type="ECO:0000313" key="2">
    <source>
        <dbReference type="EMBL" id="PSH55370.1"/>
    </source>
</evidence>
<sequence length="304" mass="33335">MTMPGAAMAADLVVAMPNWPSGQVTANIIKTSLEKNLQLSVDVEEMGTMTAFAGLASGEVDIHPEVWLPNLDSLVKKYSEKVQLADFGVSAWQGLCTTRQTADKTGIHAVGDLLDPKKTAAFDTDGDGQGEMWIGAETWSSTVIERIRAKSYGYAKTMRLLEMPEEMGMAAVDAAEATDKPIIFACYSPHVVFKLHDIVKLDEPAHDASKWNVILPADDPEWLTKSNAPVAWDAARFHVAYSKALATSKPEITKFLDNIDFTPDEITEMSYAVEVDRQPPADYASAWVAKHGDRVAKWMKDTAK</sequence>
<gene>
    <name evidence="2" type="ORF">CU100_22185</name>
</gene>
<dbReference type="Gene3D" id="3.40.190.10">
    <property type="entry name" value="Periplasmic binding protein-like II"/>
    <property type="match status" value="1"/>
</dbReference>
<dbReference type="Gene3D" id="3.10.105.10">
    <property type="entry name" value="Dipeptide-binding Protein, Domain 3"/>
    <property type="match status" value="1"/>
</dbReference>
<evidence type="ECO:0000313" key="3">
    <source>
        <dbReference type="Proteomes" id="UP000241158"/>
    </source>
</evidence>
<name>A0A2P7AMD9_9HYPH</name>
<protein>
    <submittedName>
        <fullName evidence="2">Amino acid-binding protein</fullName>
    </submittedName>
</protein>
<accession>A0A2P7AMD9</accession>
<dbReference type="Pfam" id="PF04069">
    <property type="entry name" value="OpuAC"/>
    <property type="match status" value="1"/>
</dbReference>
<evidence type="ECO:0000259" key="1">
    <source>
        <dbReference type="Pfam" id="PF04069"/>
    </source>
</evidence>
<dbReference type="GO" id="GO:0022857">
    <property type="term" value="F:transmembrane transporter activity"/>
    <property type="evidence" value="ECO:0007669"/>
    <property type="project" value="InterPro"/>
</dbReference>